<protein>
    <recommendedName>
        <fullName evidence="6">G-protein coupled receptors family 1 profile domain-containing protein</fullName>
    </recommendedName>
</protein>
<dbReference type="AlphaFoldDB" id="A0A9D4GCJ1"/>
<dbReference type="InterPro" id="IPR052954">
    <property type="entry name" value="GPCR-Ligand_Int"/>
</dbReference>
<feature type="transmembrane region" description="Helical" evidence="5">
    <location>
        <begin position="76"/>
        <end position="101"/>
    </location>
</feature>
<reference evidence="7" key="2">
    <citation type="submission" date="2020-11" db="EMBL/GenBank/DDBJ databases">
        <authorList>
            <person name="McCartney M.A."/>
            <person name="Auch B."/>
            <person name="Kono T."/>
            <person name="Mallez S."/>
            <person name="Becker A."/>
            <person name="Gohl D.M."/>
            <person name="Silverstein K.A.T."/>
            <person name="Koren S."/>
            <person name="Bechman K.B."/>
            <person name="Herman A."/>
            <person name="Abrahante J.E."/>
            <person name="Garbe J."/>
        </authorList>
    </citation>
    <scope>NUCLEOTIDE SEQUENCE</scope>
    <source>
        <strain evidence="7">Duluth1</strain>
        <tissue evidence="7">Whole animal</tissue>
    </source>
</reference>
<feature type="transmembrane region" description="Helical" evidence="5">
    <location>
        <begin position="29"/>
        <end position="55"/>
    </location>
</feature>
<dbReference type="GO" id="GO:0016020">
    <property type="term" value="C:membrane"/>
    <property type="evidence" value="ECO:0007669"/>
    <property type="project" value="UniProtKB-SubCell"/>
</dbReference>
<dbReference type="PANTHER" id="PTHR46641:SF2">
    <property type="entry name" value="FMRFAMIDE RECEPTOR"/>
    <property type="match status" value="1"/>
</dbReference>
<comment type="subcellular location">
    <subcellularLocation>
        <location evidence="1">Membrane</location>
    </subcellularLocation>
</comment>
<keyword evidence="8" id="KW-1185">Reference proteome</keyword>
<evidence type="ECO:0000256" key="4">
    <source>
        <dbReference type="ARBA" id="ARBA00023136"/>
    </source>
</evidence>
<sequence length="176" mass="20153">MYDLNGYKGVKCAPSTKEYYDLYDNVYHWVNFTLIFGLPFPLLLIGNVIMVAQLARSRSRRQRMNISGQARNTHPVLMLMFDLCLLFLLTTTPLSVGLVYLPYQREKLFALALVDPYTASNDSTYIRFIFDVAILVSFFNATFSFAIYVFSGLKFRAELRSLLCCRAKQSTSLFGS</sequence>
<evidence type="ECO:0000256" key="2">
    <source>
        <dbReference type="ARBA" id="ARBA00022692"/>
    </source>
</evidence>
<evidence type="ECO:0000256" key="5">
    <source>
        <dbReference type="SAM" id="Phobius"/>
    </source>
</evidence>
<evidence type="ECO:0000259" key="6">
    <source>
        <dbReference type="PROSITE" id="PS50262"/>
    </source>
</evidence>
<gene>
    <name evidence="7" type="ORF">DPMN_142873</name>
</gene>
<keyword evidence="3 5" id="KW-1133">Transmembrane helix</keyword>
<dbReference type="Proteomes" id="UP000828390">
    <property type="component" value="Unassembled WGS sequence"/>
</dbReference>
<feature type="transmembrane region" description="Helical" evidence="5">
    <location>
        <begin position="125"/>
        <end position="150"/>
    </location>
</feature>
<dbReference type="InterPro" id="IPR017452">
    <property type="entry name" value="GPCR_Rhodpsn_7TM"/>
</dbReference>
<dbReference type="Gene3D" id="1.20.1070.10">
    <property type="entry name" value="Rhodopsin 7-helix transmembrane proteins"/>
    <property type="match status" value="1"/>
</dbReference>
<evidence type="ECO:0000256" key="3">
    <source>
        <dbReference type="ARBA" id="ARBA00022989"/>
    </source>
</evidence>
<comment type="caution">
    <text evidence="7">The sequence shown here is derived from an EMBL/GenBank/DDBJ whole genome shotgun (WGS) entry which is preliminary data.</text>
</comment>
<keyword evidence="2 5" id="KW-0812">Transmembrane</keyword>
<dbReference type="PROSITE" id="PS50262">
    <property type="entry name" value="G_PROTEIN_RECEP_F1_2"/>
    <property type="match status" value="1"/>
</dbReference>
<organism evidence="7 8">
    <name type="scientific">Dreissena polymorpha</name>
    <name type="common">Zebra mussel</name>
    <name type="synonym">Mytilus polymorpha</name>
    <dbReference type="NCBI Taxonomy" id="45954"/>
    <lineage>
        <taxon>Eukaryota</taxon>
        <taxon>Metazoa</taxon>
        <taxon>Spiralia</taxon>
        <taxon>Lophotrochozoa</taxon>
        <taxon>Mollusca</taxon>
        <taxon>Bivalvia</taxon>
        <taxon>Autobranchia</taxon>
        <taxon>Heteroconchia</taxon>
        <taxon>Euheterodonta</taxon>
        <taxon>Imparidentia</taxon>
        <taxon>Neoheterodontei</taxon>
        <taxon>Myida</taxon>
        <taxon>Dreissenoidea</taxon>
        <taxon>Dreissenidae</taxon>
        <taxon>Dreissena</taxon>
    </lineage>
</organism>
<dbReference type="OrthoDB" id="9983318at2759"/>
<accession>A0A9D4GCJ1</accession>
<dbReference type="SUPFAM" id="SSF81321">
    <property type="entry name" value="Family A G protein-coupled receptor-like"/>
    <property type="match status" value="1"/>
</dbReference>
<feature type="domain" description="G-protein coupled receptors family 1 profile" evidence="6">
    <location>
        <begin position="1"/>
        <end position="148"/>
    </location>
</feature>
<evidence type="ECO:0000313" key="7">
    <source>
        <dbReference type="EMBL" id="KAH3814377.1"/>
    </source>
</evidence>
<reference evidence="7" key="1">
    <citation type="journal article" date="2019" name="bioRxiv">
        <title>The Genome of the Zebra Mussel, Dreissena polymorpha: A Resource for Invasive Species Research.</title>
        <authorList>
            <person name="McCartney M.A."/>
            <person name="Auch B."/>
            <person name="Kono T."/>
            <person name="Mallez S."/>
            <person name="Zhang Y."/>
            <person name="Obille A."/>
            <person name="Becker A."/>
            <person name="Abrahante J.E."/>
            <person name="Garbe J."/>
            <person name="Badalamenti J.P."/>
            <person name="Herman A."/>
            <person name="Mangelson H."/>
            <person name="Liachko I."/>
            <person name="Sullivan S."/>
            <person name="Sone E.D."/>
            <person name="Koren S."/>
            <person name="Silverstein K.A.T."/>
            <person name="Beckman K.B."/>
            <person name="Gohl D.M."/>
        </authorList>
    </citation>
    <scope>NUCLEOTIDE SEQUENCE</scope>
    <source>
        <strain evidence="7">Duluth1</strain>
        <tissue evidence="7">Whole animal</tissue>
    </source>
</reference>
<dbReference type="PANTHER" id="PTHR46641">
    <property type="entry name" value="FMRFAMIDE RECEPTOR-RELATED"/>
    <property type="match status" value="1"/>
</dbReference>
<proteinExistence type="predicted"/>
<name>A0A9D4GCJ1_DREPO</name>
<evidence type="ECO:0000313" key="8">
    <source>
        <dbReference type="Proteomes" id="UP000828390"/>
    </source>
</evidence>
<evidence type="ECO:0000256" key="1">
    <source>
        <dbReference type="ARBA" id="ARBA00004370"/>
    </source>
</evidence>
<keyword evidence="4 5" id="KW-0472">Membrane</keyword>
<dbReference type="EMBL" id="JAIWYP010000006">
    <property type="protein sequence ID" value="KAH3814377.1"/>
    <property type="molecule type" value="Genomic_DNA"/>
</dbReference>